<evidence type="ECO:0000256" key="1">
    <source>
        <dbReference type="ARBA" id="ARBA00022490"/>
    </source>
</evidence>
<evidence type="ECO:0000256" key="3">
    <source>
        <dbReference type="ARBA" id="ARBA00022603"/>
    </source>
</evidence>
<proteinExistence type="inferred from homology"/>
<dbReference type="PANTHER" id="PTHR47816">
    <property type="entry name" value="RIBOSOMAL RNA SMALL SUBUNIT METHYLTRANSFERASE C"/>
    <property type="match status" value="1"/>
</dbReference>
<sequence length="337" mass="38355">MHTLTRSSIILSRNYNIFTARHVFFAGDLQDSLPGFLKTAQSYAHTQQYHHWQTLKPFFNKRIYYNLITTTEMLKYCDTLVYYWTKNKREANFQLKNILSLLPIGSDIFIVGENRSGVRGAKKMMQNYLNLKKIDSRCRCSLYQGTLQLNPSFNENSFWNQYQIGSIILKSFPGVFGFSGLDAGSQLLISTFKNNMHGKVLDIGCGTGVISAFLLSISPQVDLTLTDIHAAAIASSKATLLANCFPGKVYSSNLYSNVYDRFHMIISNPPFHSGLKTNLDIAYKLIQDAPKFLYRNGELRIVANSFLPYPKILDDTFGNHQIIVNNQSFKVYRSIKI</sequence>
<evidence type="ECO:0000256" key="6">
    <source>
        <dbReference type="HAMAP-Rule" id="MF_01862"/>
    </source>
</evidence>
<comment type="subunit">
    <text evidence="6">Monomer.</text>
</comment>
<keyword evidence="2 6" id="KW-0698">rRNA processing</keyword>
<keyword evidence="1 6" id="KW-0963">Cytoplasm</keyword>
<dbReference type="EMBL" id="LR217737">
    <property type="protein sequence ID" value="VFP87958.1"/>
    <property type="molecule type" value="Genomic_DNA"/>
</dbReference>
<evidence type="ECO:0000313" key="9">
    <source>
        <dbReference type="EMBL" id="VFP87958.1"/>
    </source>
</evidence>
<dbReference type="NCBIfam" id="NF007023">
    <property type="entry name" value="PRK09489.1"/>
    <property type="match status" value="1"/>
</dbReference>
<dbReference type="InterPro" id="IPR007848">
    <property type="entry name" value="Small_mtfrase_dom"/>
</dbReference>
<comment type="similarity">
    <text evidence="6">Belongs to the methyltransferase superfamily. RsmC family.</text>
</comment>
<dbReference type="SUPFAM" id="SSF53335">
    <property type="entry name" value="S-adenosyl-L-methionine-dependent methyltransferases"/>
    <property type="match status" value="1"/>
</dbReference>
<dbReference type="Pfam" id="PF05175">
    <property type="entry name" value="MTS"/>
    <property type="match status" value="1"/>
</dbReference>
<keyword evidence="4 6" id="KW-0808">Transferase</keyword>
<organism evidence="9 10">
    <name type="scientific">Candidatus Erwinia haradaeae</name>
    <dbReference type="NCBI Taxonomy" id="1922217"/>
    <lineage>
        <taxon>Bacteria</taxon>
        <taxon>Pseudomonadati</taxon>
        <taxon>Pseudomonadota</taxon>
        <taxon>Gammaproteobacteria</taxon>
        <taxon>Enterobacterales</taxon>
        <taxon>Erwiniaceae</taxon>
        <taxon>Erwinia</taxon>
    </lineage>
</organism>
<evidence type="ECO:0000256" key="4">
    <source>
        <dbReference type="ARBA" id="ARBA00022679"/>
    </source>
</evidence>
<dbReference type="RefSeq" id="WP_157990965.1">
    <property type="nucleotide sequence ID" value="NZ_LR217737.1"/>
</dbReference>
<keyword evidence="3 6" id="KW-0489">Methyltransferase</keyword>
<dbReference type="EC" id="2.1.1.172" evidence="6"/>
<dbReference type="HAMAP" id="MF_01862">
    <property type="entry name" value="16SrRNA_methyltr_C"/>
    <property type="match status" value="1"/>
</dbReference>
<protein>
    <recommendedName>
        <fullName evidence="6">Ribosomal RNA small subunit methyltransferase C</fullName>
        <ecNumber evidence="6">2.1.1.172</ecNumber>
    </recommendedName>
    <alternativeName>
        <fullName evidence="6">16S rRNA m2G1207 methyltransferase</fullName>
    </alternativeName>
    <alternativeName>
        <fullName evidence="6">rRNA (guanine-N(2)-)-methyltransferase RsmC</fullName>
    </alternativeName>
</protein>
<dbReference type="Pfam" id="PF08468">
    <property type="entry name" value="MTS_N"/>
    <property type="match status" value="1"/>
</dbReference>
<reference evidence="9 10" key="1">
    <citation type="submission" date="2019-02" db="EMBL/GenBank/DDBJ databases">
        <authorList>
            <person name="Manzano-Marin A."/>
            <person name="Manzano-Marin A."/>
        </authorList>
    </citation>
    <scope>NUCLEOTIDE SEQUENCE [LARGE SCALE GENOMIC DNA]</scope>
    <source>
        <strain evidence="9 10">ErCipiceae</strain>
    </source>
</reference>
<evidence type="ECO:0000313" key="10">
    <source>
        <dbReference type="Proteomes" id="UP000294289"/>
    </source>
</evidence>
<evidence type="ECO:0000259" key="8">
    <source>
        <dbReference type="Pfam" id="PF08468"/>
    </source>
</evidence>
<dbReference type="InterPro" id="IPR002052">
    <property type="entry name" value="DNA_methylase_N6_adenine_CS"/>
</dbReference>
<feature type="domain" description="Methyltransferase small N-terminal" evidence="8">
    <location>
        <begin position="8"/>
        <end position="162"/>
    </location>
</feature>
<comment type="function">
    <text evidence="6">Specifically methylates the guanine in position 1207 of 16S rRNA in the 30S particle.</text>
</comment>
<dbReference type="GO" id="GO:0052914">
    <property type="term" value="F:16S rRNA (guanine(1207)-N(2))-methyltransferase activity"/>
    <property type="evidence" value="ECO:0007669"/>
    <property type="project" value="UniProtKB-EC"/>
</dbReference>
<dbReference type="PANTHER" id="PTHR47816:SF4">
    <property type="entry name" value="RIBOSOMAL RNA SMALL SUBUNIT METHYLTRANSFERASE C"/>
    <property type="match status" value="1"/>
</dbReference>
<dbReference type="AlphaFoldDB" id="A0A803FTG5"/>
<dbReference type="Gene3D" id="3.40.50.150">
    <property type="entry name" value="Vaccinia Virus protein VP39"/>
    <property type="match status" value="2"/>
</dbReference>
<gene>
    <name evidence="6 9" type="primary">rsmC</name>
    <name evidence="9" type="ORF">ERCIPICE3303_289</name>
</gene>
<dbReference type="CDD" id="cd02440">
    <property type="entry name" value="AdoMet_MTases"/>
    <property type="match status" value="1"/>
</dbReference>
<comment type="subcellular location">
    <subcellularLocation>
        <location evidence="6">Cytoplasm</location>
    </subcellularLocation>
</comment>
<dbReference type="OrthoDB" id="9816072at2"/>
<name>A0A803FTG5_9GAMM</name>
<evidence type="ECO:0000256" key="5">
    <source>
        <dbReference type="ARBA" id="ARBA00022691"/>
    </source>
</evidence>
<dbReference type="InterPro" id="IPR029063">
    <property type="entry name" value="SAM-dependent_MTases_sf"/>
</dbReference>
<dbReference type="InterPro" id="IPR046977">
    <property type="entry name" value="RsmC/RlmG"/>
</dbReference>
<evidence type="ECO:0000256" key="2">
    <source>
        <dbReference type="ARBA" id="ARBA00022552"/>
    </source>
</evidence>
<comment type="catalytic activity">
    <reaction evidence="6">
        <text>guanosine(1207) in 16S rRNA + S-adenosyl-L-methionine = N(2)-methylguanosine(1207) in 16S rRNA + S-adenosyl-L-homocysteine + H(+)</text>
        <dbReference type="Rhea" id="RHEA:42736"/>
        <dbReference type="Rhea" id="RHEA-COMP:10213"/>
        <dbReference type="Rhea" id="RHEA-COMP:10214"/>
        <dbReference type="ChEBI" id="CHEBI:15378"/>
        <dbReference type="ChEBI" id="CHEBI:57856"/>
        <dbReference type="ChEBI" id="CHEBI:59789"/>
        <dbReference type="ChEBI" id="CHEBI:74269"/>
        <dbReference type="ChEBI" id="CHEBI:74481"/>
        <dbReference type="EC" id="2.1.1.172"/>
    </reaction>
</comment>
<dbReference type="InterPro" id="IPR013675">
    <property type="entry name" value="Mtase_sm_N"/>
</dbReference>
<dbReference type="PROSITE" id="PS00092">
    <property type="entry name" value="N6_MTASE"/>
    <property type="match status" value="1"/>
</dbReference>
<accession>A0A803FTG5</accession>
<dbReference type="InterPro" id="IPR023543">
    <property type="entry name" value="rRNA_ssu_MeTfrase_C"/>
</dbReference>
<evidence type="ECO:0000259" key="7">
    <source>
        <dbReference type="Pfam" id="PF05175"/>
    </source>
</evidence>
<keyword evidence="5 6" id="KW-0949">S-adenosyl-L-methionine</keyword>
<dbReference type="GO" id="GO:0005737">
    <property type="term" value="C:cytoplasm"/>
    <property type="evidence" value="ECO:0007669"/>
    <property type="project" value="UniProtKB-SubCell"/>
</dbReference>
<dbReference type="GO" id="GO:0003676">
    <property type="term" value="F:nucleic acid binding"/>
    <property type="evidence" value="ECO:0007669"/>
    <property type="project" value="InterPro"/>
</dbReference>
<feature type="domain" description="Methyltransferase small" evidence="7">
    <location>
        <begin position="168"/>
        <end position="333"/>
    </location>
</feature>
<dbReference type="Proteomes" id="UP000294289">
    <property type="component" value="Chromosome"/>
</dbReference>